<evidence type="ECO:0008006" key="4">
    <source>
        <dbReference type="Google" id="ProtNLM"/>
    </source>
</evidence>
<dbReference type="GO" id="GO:0043107">
    <property type="term" value="P:type IV pilus-dependent motility"/>
    <property type="evidence" value="ECO:0007669"/>
    <property type="project" value="InterPro"/>
</dbReference>
<dbReference type="InterPro" id="IPR014717">
    <property type="entry name" value="Transl_elong_EF1B/ribsomal_bS6"/>
</dbReference>
<dbReference type="InterPro" id="IPR007445">
    <property type="entry name" value="PilO"/>
</dbReference>
<evidence type="ECO:0000313" key="3">
    <source>
        <dbReference type="Proteomes" id="UP000229976"/>
    </source>
</evidence>
<dbReference type="Gene3D" id="3.30.70.60">
    <property type="match status" value="1"/>
</dbReference>
<accession>A0A2G9YTN8</accession>
<dbReference type="Pfam" id="PF04350">
    <property type="entry name" value="PilO"/>
    <property type="match status" value="1"/>
</dbReference>
<keyword evidence="1" id="KW-0175">Coiled coil</keyword>
<reference evidence="2 3" key="1">
    <citation type="submission" date="2017-09" db="EMBL/GenBank/DDBJ databases">
        <title>Depth-based differentiation of microbial function through sediment-hosted aquifers and enrichment of novel symbionts in the deep terrestrial subsurface.</title>
        <authorList>
            <person name="Probst A.J."/>
            <person name="Ladd B."/>
            <person name="Jarett J.K."/>
            <person name="Geller-Mcgrath D.E."/>
            <person name="Sieber C.M."/>
            <person name="Emerson J.B."/>
            <person name="Anantharaman K."/>
            <person name="Thomas B.C."/>
            <person name="Malmstrom R."/>
            <person name="Stieglmeier M."/>
            <person name="Klingl A."/>
            <person name="Woyke T."/>
            <person name="Ryan C.M."/>
            <person name="Banfield J.F."/>
        </authorList>
    </citation>
    <scope>NUCLEOTIDE SEQUENCE [LARGE SCALE GENOMIC DNA]</scope>
    <source>
        <strain evidence="2">CG23_combo_of_CG06-09_8_20_14_all_39_17</strain>
    </source>
</reference>
<protein>
    <recommendedName>
        <fullName evidence="4">Type 4a pilus biogenesis protein PilO</fullName>
    </recommendedName>
</protein>
<evidence type="ECO:0000256" key="1">
    <source>
        <dbReference type="SAM" id="Coils"/>
    </source>
</evidence>
<dbReference type="Proteomes" id="UP000229976">
    <property type="component" value="Unassembled WGS sequence"/>
</dbReference>
<feature type="coiled-coil region" evidence="1">
    <location>
        <begin position="36"/>
        <end position="63"/>
    </location>
</feature>
<organism evidence="2 3">
    <name type="scientific">Candidatus Nealsonbacteria bacterium CG23_combo_of_CG06-09_8_20_14_all_39_17</name>
    <dbReference type="NCBI Taxonomy" id="1974722"/>
    <lineage>
        <taxon>Bacteria</taxon>
        <taxon>Candidatus Nealsoniibacteriota</taxon>
    </lineage>
</organism>
<name>A0A2G9YTN8_9BACT</name>
<dbReference type="GO" id="GO:0043683">
    <property type="term" value="P:type IV pilus assembly"/>
    <property type="evidence" value="ECO:0007669"/>
    <property type="project" value="InterPro"/>
</dbReference>
<dbReference type="AlphaFoldDB" id="A0A2G9YTN8"/>
<dbReference type="EMBL" id="PCRO01000036">
    <property type="protein sequence ID" value="PIP22624.1"/>
    <property type="molecule type" value="Genomic_DNA"/>
</dbReference>
<sequence length="171" mass="19056">MKKIIISAFLFFASVCLIVFLIFPKNDEFNFLNKSIEQKKIDIQNKENYIKDLEKIVQDIDARGSQFAKIDVATPSGVGVPAIFDFLQKTASQSGMILKDTKADFLASSGHGEGIKESGVSFSLEGTYSSFKNFLSVMENSARLFEITSLDFSSGKGEIFNFSIQSRVRSY</sequence>
<gene>
    <name evidence="2" type="ORF">COX37_02965</name>
</gene>
<evidence type="ECO:0000313" key="2">
    <source>
        <dbReference type="EMBL" id="PIP22624.1"/>
    </source>
</evidence>
<comment type="caution">
    <text evidence="2">The sequence shown here is derived from an EMBL/GenBank/DDBJ whole genome shotgun (WGS) entry which is preliminary data.</text>
</comment>
<proteinExistence type="predicted"/>